<evidence type="ECO:0000313" key="1">
    <source>
        <dbReference type="EMBL" id="JAD69519.1"/>
    </source>
</evidence>
<organism evidence="1">
    <name type="scientific">Arundo donax</name>
    <name type="common">Giant reed</name>
    <name type="synonym">Donax arundinaceus</name>
    <dbReference type="NCBI Taxonomy" id="35708"/>
    <lineage>
        <taxon>Eukaryota</taxon>
        <taxon>Viridiplantae</taxon>
        <taxon>Streptophyta</taxon>
        <taxon>Embryophyta</taxon>
        <taxon>Tracheophyta</taxon>
        <taxon>Spermatophyta</taxon>
        <taxon>Magnoliopsida</taxon>
        <taxon>Liliopsida</taxon>
        <taxon>Poales</taxon>
        <taxon>Poaceae</taxon>
        <taxon>PACMAD clade</taxon>
        <taxon>Arundinoideae</taxon>
        <taxon>Arundineae</taxon>
        <taxon>Arundo</taxon>
    </lineage>
</organism>
<protein>
    <submittedName>
        <fullName evidence="1">Uncharacterized protein</fullName>
    </submittedName>
</protein>
<sequence>MDMEYYILFIYVSYSRLCVSFSMS</sequence>
<accession>A0A0A9BZP0</accession>
<name>A0A0A9BZP0_ARUDO</name>
<dbReference type="EMBL" id="GBRH01228376">
    <property type="protein sequence ID" value="JAD69519.1"/>
    <property type="molecule type" value="Transcribed_RNA"/>
</dbReference>
<dbReference type="AlphaFoldDB" id="A0A0A9BZP0"/>
<reference evidence="1" key="2">
    <citation type="journal article" date="2015" name="Data Brief">
        <title>Shoot transcriptome of the giant reed, Arundo donax.</title>
        <authorList>
            <person name="Barrero R.A."/>
            <person name="Guerrero F.D."/>
            <person name="Moolhuijzen P."/>
            <person name="Goolsby J.A."/>
            <person name="Tidwell J."/>
            <person name="Bellgard S.E."/>
            <person name="Bellgard M.I."/>
        </authorList>
    </citation>
    <scope>NUCLEOTIDE SEQUENCE</scope>
    <source>
        <tissue evidence="1">Shoot tissue taken approximately 20 cm above the soil surface</tissue>
    </source>
</reference>
<reference evidence="1" key="1">
    <citation type="submission" date="2014-09" db="EMBL/GenBank/DDBJ databases">
        <authorList>
            <person name="Magalhaes I.L.F."/>
            <person name="Oliveira U."/>
            <person name="Santos F.R."/>
            <person name="Vidigal T.H.D.A."/>
            <person name="Brescovit A.D."/>
            <person name="Santos A.J."/>
        </authorList>
    </citation>
    <scope>NUCLEOTIDE SEQUENCE</scope>
    <source>
        <tissue evidence="1">Shoot tissue taken approximately 20 cm above the soil surface</tissue>
    </source>
</reference>
<proteinExistence type="predicted"/>